<gene>
    <name evidence="1" type="ORF">DES48_10714</name>
</gene>
<name>A0A366E6Q5_9BACI</name>
<proteinExistence type="predicted"/>
<organism evidence="1 2">
    <name type="scientific">Paraliobacillus ryukyuensis</name>
    <dbReference type="NCBI Taxonomy" id="200904"/>
    <lineage>
        <taxon>Bacteria</taxon>
        <taxon>Bacillati</taxon>
        <taxon>Bacillota</taxon>
        <taxon>Bacilli</taxon>
        <taxon>Bacillales</taxon>
        <taxon>Bacillaceae</taxon>
        <taxon>Paraliobacillus</taxon>
    </lineage>
</organism>
<accession>A0A366E6Q5</accession>
<evidence type="ECO:0000313" key="1">
    <source>
        <dbReference type="EMBL" id="RBO97098.1"/>
    </source>
</evidence>
<dbReference type="OrthoDB" id="9807790at2"/>
<protein>
    <submittedName>
        <fullName evidence="1">Uncharacterized protein</fullName>
    </submittedName>
</protein>
<dbReference type="RefSeq" id="WP_113869049.1">
    <property type="nucleotide sequence ID" value="NZ_BAABQN010000007.1"/>
</dbReference>
<sequence>MMIDTADRQFEAITSGMNAYIASDEEILLAKKNILAEISHREKGDHNGTKWMILIKDLKDFVSKSNLLEDEVSILFGEGPKFDIHFVVCGDSSYIATSFEKVSKTVRKLSSVGLISMRLGDQDIFSQPFIRKETYPQAFEAYVAREHDHIKIKVPR</sequence>
<dbReference type="Proteomes" id="UP000252254">
    <property type="component" value="Unassembled WGS sequence"/>
</dbReference>
<reference evidence="1 2" key="1">
    <citation type="submission" date="2018-06" db="EMBL/GenBank/DDBJ databases">
        <title>Genomic Encyclopedia of Type Strains, Phase IV (KMG-IV): sequencing the most valuable type-strain genomes for metagenomic binning, comparative biology and taxonomic classification.</title>
        <authorList>
            <person name="Goeker M."/>
        </authorList>
    </citation>
    <scope>NUCLEOTIDE SEQUENCE [LARGE SCALE GENOMIC DNA]</scope>
    <source>
        <strain evidence="1 2">DSM 15140</strain>
    </source>
</reference>
<comment type="caution">
    <text evidence="1">The sequence shown here is derived from an EMBL/GenBank/DDBJ whole genome shotgun (WGS) entry which is preliminary data.</text>
</comment>
<keyword evidence="2" id="KW-1185">Reference proteome</keyword>
<dbReference type="EMBL" id="QNRI01000007">
    <property type="protein sequence ID" value="RBO97098.1"/>
    <property type="molecule type" value="Genomic_DNA"/>
</dbReference>
<dbReference type="AlphaFoldDB" id="A0A366E6Q5"/>
<evidence type="ECO:0000313" key="2">
    <source>
        <dbReference type="Proteomes" id="UP000252254"/>
    </source>
</evidence>